<keyword evidence="12" id="KW-1185">Reference proteome</keyword>
<evidence type="ECO:0000256" key="5">
    <source>
        <dbReference type="ARBA" id="ARBA00023242"/>
    </source>
</evidence>
<evidence type="ECO:0000259" key="9">
    <source>
        <dbReference type="PROSITE" id="PS50076"/>
    </source>
</evidence>
<evidence type="ECO:0000256" key="8">
    <source>
        <dbReference type="SAM" id="MobiDB-lite"/>
    </source>
</evidence>
<dbReference type="SMART" id="SM00271">
    <property type="entry name" value="DnaJ"/>
    <property type="match status" value="1"/>
</dbReference>
<dbReference type="InterPro" id="IPR001623">
    <property type="entry name" value="DnaJ_domain"/>
</dbReference>
<dbReference type="SUPFAM" id="SSF46565">
    <property type="entry name" value="Chaperone J-domain"/>
    <property type="match status" value="1"/>
</dbReference>
<dbReference type="WBParaSite" id="ASIM_0001029201-mRNA-1">
    <property type="protein sequence ID" value="ASIM_0001029201-mRNA-1"/>
    <property type="gene ID" value="ASIM_0001029201"/>
</dbReference>
<keyword evidence="5" id="KW-0539">Nucleus</keyword>
<dbReference type="GO" id="GO:0003723">
    <property type="term" value="F:RNA binding"/>
    <property type="evidence" value="ECO:0007669"/>
    <property type="project" value="UniProtKB-UniRule"/>
</dbReference>
<sequence length="353" mass="40055">MANGNRVSGSLDFNPYEVLGVDEKSTDAEIVKAFRKAALKWHPDKNPDRKQQAEDMFLKISRALELLTDAAARAAYDGVCAARTARKIFVQRREQRETENRRRLREELERREAQAFSSQQDEKLAEAKLQKEVERLRKEGSDMLRRERENIERELRRKRDAFVAAKASSSAQCSSFTYNTFWICNIFIIYDILSFTVKGMDAEARLRLKWKRGRNNCDYDEKKLRNIFEKYGQISALVMSSSGKGSAIIEFADAKHGLDAENETGDLDNPLRISWISEKPDPETCISSLNFEEKSTSTSNVSSNLHNSDLNLAKSSSQFADFEAEILAKMTNTSGIAKKQTSADGSASKFDDI</sequence>
<evidence type="ECO:0000313" key="13">
    <source>
        <dbReference type="WBParaSite" id="ASIM_0001029201-mRNA-1"/>
    </source>
</evidence>
<dbReference type="InterPro" id="IPR036869">
    <property type="entry name" value="J_dom_sf"/>
</dbReference>
<evidence type="ECO:0000256" key="7">
    <source>
        <dbReference type="SAM" id="Coils"/>
    </source>
</evidence>
<dbReference type="EMBL" id="UYRR01030980">
    <property type="protein sequence ID" value="VDK42202.1"/>
    <property type="molecule type" value="Genomic_DNA"/>
</dbReference>
<feature type="domain" description="J" evidence="9">
    <location>
        <begin position="14"/>
        <end position="80"/>
    </location>
</feature>
<name>A0A0M3JRE0_ANISI</name>
<dbReference type="Pfam" id="PF00226">
    <property type="entry name" value="DnaJ"/>
    <property type="match status" value="1"/>
</dbReference>
<evidence type="ECO:0000256" key="6">
    <source>
        <dbReference type="PROSITE-ProRule" id="PRU00176"/>
    </source>
</evidence>
<dbReference type="Proteomes" id="UP000267096">
    <property type="component" value="Unassembled WGS sequence"/>
</dbReference>
<dbReference type="InterPro" id="IPR035979">
    <property type="entry name" value="RBD_domain_sf"/>
</dbReference>
<dbReference type="CDD" id="cd06257">
    <property type="entry name" value="DnaJ"/>
    <property type="match status" value="1"/>
</dbReference>
<reference evidence="13" key="1">
    <citation type="submission" date="2017-02" db="UniProtKB">
        <authorList>
            <consortium name="WormBaseParasite"/>
        </authorList>
    </citation>
    <scope>IDENTIFICATION</scope>
</reference>
<feature type="compositionally biased region" description="Polar residues" evidence="8">
    <location>
        <begin position="333"/>
        <end position="345"/>
    </location>
</feature>
<dbReference type="Gene3D" id="1.10.287.110">
    <property type="entry name" value="DnaJ domain"/>
    <property type="match status" value="1"/>
</dbReference>
<evidence type="ECO:0000313" key="12">
    <source>
        <dbReference type="Proteomes" id="UP000267096"/>
    </source>
</evidence>
<dbReference type="Gene3D" id="3.30.70.330">
    <property type="match status" value="1"/>
</dbReference>
<evidence type="ECO:0000259" key="10">
    <source>
        <dbReference type="PROSITE" id="PS50102"/>
    </source>
</evidence>
<keyword evidence="6" id="KW-0694">RNA-binding</keyword>
<evidence type="ECO:0000256" key="1">
    <source>
        <dbReference type="ARBA" id="ARBA00004123"/>
    </source>
</evidence>
<keyword evidence="4" id="KW-0143">Chaperone</keyword>
<organism evidence="13">
    <name type="scientific">Anisakis simplex</name>
    <name type="common">Herring worm</name>
    <dbReference type="NCBI Taxonomy" id="6269"/>
    <lineage>
        <taxon>Eukaryota</taxon>
        <taxon>Metazoa</taxon>
        <taxon>Ecdysozoa</taxon>
        <taxon>Nematoda</taxon>
        <taxon>Chromadorea</taxon>
        <taxon>Rhabditida</taxon>
        <taxon>Spirurina</taxon>
        <taxon>Ascaridomorpha</taxon>
        <taxon>Ascaridoidea</taxon>
        <taxon>Anisakidae</taxon>
        <taxon>Anisakis</taxon>
        <taxon>Anisakis simplex complex</taxon>
    </lineage>
</organism>
<dbReference type="AlphaFoldDB" id="A0A0M3JRE0"/>
<accession>A0A0M3JRE0</accession>
<dbReference type="CDD" id="cd12429">
    <property type="entry name" value="RRM_DNAJC17"/>
    <property type="match status" value="1"/>
</dbReference>
<evidence type="ECO:0000256" key="4">
    <source>
        <dbReference type="ARBA" id="ARBA00023186"/>
    </source>
</evidence>
<dbReference type="GO" id="GO:0005681">
    <property type="term" value="C:spliceosomal complex"/>
    <property type="evidence" value="ECO:0007669"/>
    <property type="project" value="TreeGrafter"/>
</dbReference>
<keyword evidence="3" id="KW-0963">Cytoplasm</keyword>
<dbReference type="GO" id="GO:0000390">
    <property type="term" value="P:spliceosomal complex disassembly"/>
    <property type="evidence" value="ECO:0007669"/>
    <property type="project" value="TreeGrafter"/>
</dbReference>
<dbReference type="GO" id="GO:0005737">
    <property type="term" value="C:cytoplasm"/>
    <property type="evidence" value="ECO:0007669"/>
    <property type="project" value="UniProtKB-SubCell"/>
</dbReference>
<dbReference type="InterPro" id="IPR034254">
    <property type="entry name" value="DNAJC17_RRM"/>
</dbReference>
<protein>
    <submittedName>
        <fullName evidence="13">DnaJ homolog subfamily C member 17 (inferred by orthology to a human protein)</fullName>
    </submittedName>
</protein>
<feature type="region of interest" description="Disordered" evidence="8">
    <location>
        <begin position="333"/>
        <end position="353"/>
    </location>
</feature>
<evidence type="ECO:0000256" key="3">
    <source>
        <dbReference type="ARBA" id="ARBA00022490"/>
    </source>
</evidence>
<dbReference type="SUPFAM" id="SSF54928">
    <property type="entry name" value="RNA-binding domain, RBD"/>
    <property type="match status" value="1"/>
</dbReference>
<dbReference type="PANTHER" id="PTHR44313:SF1">
    <property type="entry name" value="DNAJ HOMOLOG SUBFAMILY C MEMBER 17"/>
    <property type="match status" value="1"/>
</dbReference>
<evidence type="ECO:0000313" key="11">
    <source>
        <dbReference type="EMBL" id="VDK42202.1"/>
    </source>
</evidence>
<feature type="coiled-coil region" evidence="7">
    <location>
        <begin position="94"/>
        <end position="161"/>
    </location>
</feature>
<comment type="subcellular location">
    <subcellularLocation>
        <location evidence="2">Cytoplasm</location>
    </subcellularLocation>
    <subcellularLocation>
        <location evidence="1">Nucleus</location>
    </subcellularLocation>
</comment>
<reference evidence="11 12" key="2">
    <citation type="submission" date="2018-11" db="EMBL/GenBank/DDBJ databases">
        <authorList>
            <consortium name="Pathogen Informatics"/>
        </authorList>
    </citation>
    <scope>NUCLEOTIDE SEQUENCE [LARGE SCALE GENOMIC DNA]</scope>
</reference>
<dbReference type="PRINTS" id="PR00625">
    <property type="entry name" value="JDOMAIN"/>
</dbReference>
<dbReference type="PROSITE" id="PS50076">
    <property type="entry name" value="DNAJ_2"/>
    <property type="match status" value="1"/>
</dbReference>
<dbReference type="InterPro" id="IPR000504">
    <property type="entry name" value="RRM_dom"/>
</dbReference>
<evidence type="ECO:0000256" key="2">
    <source>
        <dbReference type="ARBA" id="ARBA00004496"/>
    </source>
</evidence>
<gene>
    <name evidence="11" type="ORF">ASIM_LOCUS10023</name>
</gene>
<dbReference type="InterPro" id="IPR052094">
    <property type="entry name" value="Pre-mRNA-splicing_ERAD"/>
</dbReference>
<dbReference type="OrthoDB" id="10250354at2759"/>
<keyword evidence="7" id="KW-0175">Coiled coil</keyword>
<dbReference type="PANTHER" id="PTHR44313">
    <property type="entry name" value="DNAJ HOMOLOG SUBFAMILY C MEMBER 17"/>
    <property type="match status" value="1"/>
</dbReference>
<feature type="domain" description="RRM" evidence="10">
    <location>
        <begin position="193"/>
        <end position="278"/>
    </location>
</feature>
<dbReference type="InterPro" id="IPR012677">
    <property type="entry name" value="Nucleotide-bd_a/b_plait_sf"/>
</dbReference>
<proteinExistence type="predicted"/>
<dbReference type="Pfam" id="PF00076">
    <property type="entry name" value="RRM_1"/>
    <property type="match status" value="1"/>
</dbReference>
<dbReference type="PROSITE" id="PS50102">
    <property type="entry name" value="RRM"/>
    <property type="match status" value="1"/>
</dbReference>